<reference evidence="1 2" key="1">
    <citation type="submission" date="2022-03" db="EMBL/GenBank/DDBJ databases">
        <title>Chryseobacterium sp. isolated from the Andong Sikhe.</title>
        <authorList>
            <person name="Won M."/>
            <person name="Kim S.-J."/>
            <person name="Kwon S.-W."/>
        </authorList>
    </citation>
    <scope>NUCLEOTIDE SEQUENCE [LARGE SCALE GENOMIC DNA]</scope>
    <source>
        <strain evidence="1 2">ADR-1</strain>
    </source>
</reference>
<dbReference type="RefSeq" id="WP_243577204.1">
    <property type="nucleotide sequence ID" value="NZ_CP094529.1"/>
</dbReference>
<proteinExistence type="predicted"/>
<dbReference type="EMBL" id="CP094529">
    <property type="protein sequence ID" value="UOE39017.1"/>
    <property type="molecule type" value="Genomic_DNA"/>
</dbReference>
<sequence length="160" mass="18160">MFYKNFLLSLGILSLFNCQSQKIKTDVTTEKAEIHKKNSDEIIYFKEGENKFLKDYQMNVTFKGISEDSRCPKDVQCIWSGVAVAQIEVMGTATRPMILQISSIDDRDRNYHKTVNFNGYDISLADVTPYPVSSKKKNALKSNYSIGIIIKKAGENITTK</sequence>
<name>A0ABY4BL90_9FLAO</name>
<organism evidence="1 2">
    <name type="scientific">Chryseobacterium oryzae</name>
    <dbReference type="NCBI Taxonomy" id="2929799"/>
    <lineage>
        <taxon>Bacteria</taxon>
        <taxon>Pseudomonadati</taxon>
        <taxon>Bacteroidota</taxon>
        <taxon>Flavobacteriia</taxon>
        <taxon>Flavobacteriales</taxon>
        <taxon>Weeksellaceae</taxon>
        <taxon>Chryseobacterium group</taxon>
        <taxon>Chryseobacterium</taxon>
    </lineage>
</organism>
<protein>
    <recommendedName>
        <fullName evidence="3">Lipoprotein</fullName>
    </recommendedName>
</protein>
<evidence type="ECO:0000313" key="2">
    <source>
        <dbReference type="Proteomes" id="UP000831068"/>
    </source>
</evidence>
<gene>
    <name evidence="1" type="ORF">MTP08_04385</name>
</gene>
<keyword evidence="2" id="KW-1185">Reference proteome</keyword>
<dbReference type="Proteomes" id="UP000831068">
    <property type="component" value="Chromosome"/>
</dbReference>
<evidence type="ECO:0008006" key="3">
    <source>
        <dbReference type="Google" id="ProtNLM"/>
    </source>
</evidence>
<accession>A0ABY4BL90</accession>
<evidence type="ECO:0000313" key="1">
    <source>
        <dbReference type="EMBL" id="UOE39017.1"/>
    </source>
</evidence>